<feature type="compositionally biased region" description="Polar residues" evidence="1">
    <location>
        <begin position="45"/>
        <end position="56"/>
    </location>
</feature>
<evidence type="ECO:0000256" key="2">
    <source>
        <dbReference type="SAM" id="Phobius"/>
    </source>
</evidence>
<feature type="region of interest" description="Disordered" evidence="1">
    <location>
        <begin position="31"/>
        <end position="85"/>
    </location>
</feature>
<evidence type="ECO:0000313" key="4">
    <source>
        <dbReference type="Proteomes" id="UP001303473"/>
    </source>
</evidence>
<dbReference type="AlphaFoldDB" id="A0AAN6SAA9"/>
<proteinExistence type="predicted"/>
<accession>A0AAN6SAA9</accession>
<dbReference type="Pfam" id="PF23670">
    <property type="entry name" value="PIGBOS1"/>
    <property type="match status" value="1"/>
</dbReference>
<dbReference type="InterPro" id="IPR057394">
    <property type="entry name" value="PIGBOS1"/>
</dbReference>
<comment type="caution">
    <text evidence="3">The sequence shown here is derived from an EMBL/GenBank/DDBJ whole genome shotgun (WGS) entry which is preliminary data.</text>
</comment>
<protein>
    <submittedName>
        <fullName evidence="3">Uncharacterized protein</fullName>
    </submittedName>
</protein>
<keyword evidence="2" id="KW-1133">Transmembrane helix</keyword>
<name>A0AAN6SAA9_9PEZI</name>
<feature type="compositionally biased region" description="Low complexity" evidence="1">
    <location>
        <begin position="66"/>
        <end position="85"/>
    </location>
</feature>
<dbReference type="Proteomes" id="UP001303473">
    <property type="component" value="Unassembled WGS sequence"/>
</dbReference>
<evidence type="ECO:0000313" key="3">
    <source>
        <dbReference type="EMBL" id="KAK3946280.1"/>
    </source>
</evidence>
<keyword evidence="2" id="KW-0472">Membrane</keyword>
<organism evidence="3 4">
    <name type="scientific">Diplogelasinospora grovesii</name>
    <dbReference type="NCBI Taxonomy" id="303347"/>
    <lineage>
        <taxon>Eukaryota</taxon>
        <taxon>Fungi</taxon>
        <taxon>Dikarya</taxon>
        <taxon>Ascomycota</taxon>
        <taxon>Pezizomycotina</taxon>
        <taxon>Sordariomycetes</taxon>
        <taxon>Sordariomycetidae</taxon>
        <taxon>Sordariales</taxon>
        <taxon>Diplogelasinosporaceae</taxon>
        <taxon>Diplogelasinospora</taxon>
    </lineage>
</organism>
<evidence type="ECO:0000256" key="1">
    <source>
        <dbReference type="SAM" id="MobiDB-lite"/>
    </source>
</evidence>
<reference evidence="4" key="1">
    <citation type="journal article" date="2023" name="Mol. Phylogenet. Evol.">
        <title>Genome-scale phylogeny and comparative genomics of the fungal order Sordariales.</title>
        <authorList>
            <person name="Hensen N."/>
            <person name="Bonometti L."/>
            <person name="Westerberg I."/>
            <person name="Brannstrom I.O."/>
            <person name="Guillou S."/>
            <person name="Cros-Aarteil S."/>
            <person name="Calhoun S."/>
            <person name="Haridas S."/>
            <person name="Kuo A."/>
            <person name="Mondo S."/>
            <person name="Pangilinan J."/>
            <person name="Riley R."/>
            <person name="LaButti K."/>
            <person name="Andreopoulos B."/>
            <person name="Lipzen A."/>
            <person name="Chen C."/>
            <person name="Yan M."/>
            <person name="Daum C."/>
            <person name="Ng V."/>
            <person name="Clum A."/>
            <person name="Steindorff A."/>
            <person name="Ohm R.A."/>
            <person name="Martin F."/>
            <person name="Silar P."/>
            <person name="Natvig D.O."/>
            <person name="Lalanne C."/>
            <person name="Gautier V."/>
            <person name="Ament-Velasquez S.L."/>
            <person name="Kruys A."/>
            <person name="Hutchinson M.I."/>
            <person name="Powell A.J."/>
            <person name="Barry K."/>
            <person name="Miller A.N."/>
            <person name="Grigoriev I.V."/>
            <person name="Debuchy R."/>
            <person name="Gladieux P."/>
            <person name="Hiltunen Thoren M."/>
            <person name="Johannesson H."/>
        </authorList>
    </citation>
    <scope>NUCLEOTIDE SEQUENCE [LARGE SCALE GENOMIC DNA]</scope>
    <source>
        <strain evidence="4">CBS 340.73</strain>
    </source>
</reference>
<gene>
    <name evidence="3" type="ORF">QBC46DRAFT_369395</name>
</gene>
<keyword evidence="4" id="KW-1185">Reference proteome</keyword>
<keyword evidence="2" id="KW-0812">Transmembrane</keyword>
<sequence length="85" mass="8791">MSARKYLTIGVVVGLGILNGFYTFNPSLQEAQQRREGSHIHGQAAPTQKSETQQPEPASAGKPDGAVSAEKPAAPSKASDAASKA</sequence>
<feature type="transmembrane region" description="Helical" evidence="2">
    <location>
        <begin position="6"/>
        <end position="25"/>
    </location>
</feature>
<dbReference type="EMBL" id="MU853752">
    <property type="protein sequence ID" value="KAK3946280.1"/>
    <property type="molecule type" value="Genomic_DNA"/>
</dbReference>